<dbReference type="InterPro" id="IPR009200">
    <property type="entry name" value="DUF1269_membrane"/>
</dbReference>
<keyword evidence="1" id="KW-1133">Transmembrane helix</keyword>
<comment type="caution">
    <text evidence="2">The sequence shown here is derived from an EMBL/GenBank/DDBJ whole genome shotgun (WGS) entry which is preliminary data.</text>
</comment>
<reference evidence="3" key="1">
    <citation type="journal article" date="2019" name="Int. J. Syst. Evol. Microbiol.">
        <title>The Global Catalogue of Microorganisms (GCM) 10K type strain sequencing project: providing services to taxonomists for standard genome sequencing and annotation.</title>
        <authorList>
            <consortium name="The Broad Institute Genomics Platform"/>
            <consortium name="The Broad Institute Genome Sequencing Center for Infectious Disease"/>
            <person name="Wu L."/>
            <person name="Ma J."/>
        </authorList>
    </citation>
    <scope>NUCLEOTIDE SEQUENCE [LARGE SCALE GENOMIC DNA]</scope>
    <source>
        <strain evidence="3">JCM 17021</strain>
    </source>
</reference>
<sequence>MSTLIIVDFSDQDQAQAAYERIHELNGAALLTLVGAAVLTVDDADQVVMTKASYGKLDRVRAVQSAAFGLILGSLALAPVLGFAAGGIIGDVFKAHEKNDDLVDSKFRRRATEAVKHGHWALALYAIEIAEGEFARQLEPFGGSMLVSALSPDDDLALAQVLGAEE</sequence>
<organism evidence="2 3">
    <name type="scientific">Leifsonia kafniensis</name>
    <dbReference type="NCBI Taxonomy" id="475957"/>
    <lineage>
        <taxon>Bacteria</taxon>
        <taxon>Bacillati</taxon>
        <taxon>Actinomycetota</taxon>
        <taxon>Actinomycetes</taxon>
        <taxon>Micrococcales</taxon>
        <taxon>Microbacteriaceae</taxon>
        <taxon>Leifsonia</taxon>
    </lineage>
</organism>
<gene>
    <name evidence="2" type="ORF">GCM10022381_02180</name>
</gene>
<keyword evidence="1" id="KW-0472">Membrane</keyword>
<evidence type="ECO:0000313" key="3">
    <source>
        <dbReference type="Proteomes" id="UP001501803"/>
    </source>
</evidence>
<evidence type="ECO:0000313" key="2">
    <source>
        <dbReference type="EMBL" id="GAA3861400.1"/>
    </source>
</evidence>
<protein>
    <recommendedName>
        <fullName evidence="4">DUF1269 domain-containing protein</fullName>
    </recommendedName>
</protein>
<dbReference type="Proteomes" id="UP001501803">
    <property type="component" value="Unassembled WGS sequence"/>
</dbReference>
<dbReference type="EMBL" id="BAABCN010000002">
    <property type="protein sequence ID" value="GAA3861400.1"/>
    <property type="molecule type" value="Genomic_DNA"/>
</dbReference>
<evidence type="ECO:0008006" key="4">
    <source>
        <dbReference type="Google" id="ProtNLM"/>
    </source>
</evidence>
<dbReference type="Pfam" id="PF06897">
    <property type="entry name" value="DUF1269"/>
    <property type="match status" value="1"/>
</dbReference>
<keyword evidence="1" id="KW-0812">Transmembrane</keyword>
<accession>A0ABP7K077</accession>
<name>A0ABP7K077_9MICO</name>
<keyword evidence="3" id="KW-1185">Reference proteome</keyword>
<proteinExistence type="predicted"/>
<feature type="transmembrane region" description="Helical" evidence="1">
    <location>
        <begin position="66"/>
        <end position="89"/>
    </location>
</feature>
<dbReference type="RefSeq" id="WP_345061436.1">
    <property type="nucleotide sequence ID" value="NZ_BAABCN010000002.1"/>
</dbReference>
<evidence type="ECO:0000256" key="1">
    <source>
        <dbReference type="SAM" id="Phobius"/>
    </source>
</evidence>